<gene>
    <name evidence="7" type="primary">rsmA</name>
    <name evidence="7" type="synonym">ksgA</name>
    <name evidence="10" type="ORF">RsTaC01_0648</name>
</gene>
<dbReference type="InterPro" id="IPR023165">
    <property type="entry name" value="rRNA_Ade_diMease-like_C"/>
</dbReference>
<comment type="subcellular location">
    <subcellularLocation>
        <location evidence="7">Cytoplasm</location>
    </subcellularLocation>
</comment>
<dbReference type="InterPro" id="IPR011530">
    <property type="entry name" value="rRNA_adenine_dimethylase"/>
</dbReference>
<dbReference type="Pfam" id="PF00398">
    <property type="entry name" value="RrnaAD"/>
    <property type="match status" value="1"/>
</dbReference>
<evidence type="ECO:0000256" key="6">
    <source>
        <dbReference type="ARBA" id="ARBA00022884"/>
    </source>
</evidence>
<dbReference type="Gene3D" id="1.10.8.100">
    <property type="entry name" value="Ribosomal RNA adenine dimethylase-like, domain 2"/>
    <property type="match status" value="1"/>
</dbReference>
<feature type="domain" description="Ribosomal RNA adenine methylase transferase N-terminal" evidence="9">
    <location>
        <begin position="35"/>
        <end position="212"/>
    </location>
</feature>
<organism evidence="10">
    <name type="scientific">Candidatus Paraimprobicoccus trichonymphae</name>
    <dbReference type="NCBI Taxonomy" id="3033793"/>
    <lineage>
        <taxon>Bacteria</taxon>
        <taxon>Bacillati</taxon>
        <taxon>Bacillota</taxon>
        <taxon>Clostridia</taxon>
        <taxon>Candidatus Paraimprobicoccus</taxon>
    </lineage>
</organism>
<keyword evidence="3 7" id="KW-0489">Methyltransferase</keyword>
<dbReference type="PROSITE" id="PS01131">
    <property type="entry name" value="RRNA_A_DIMETH"/>
    <property type="match status" value="1"/>
</dbReference>
<keyword evidence="4 7" id="KW-0808">Transferase</keyword>
<dbReference type="FunFam" id="3.40.50.150:FF:000023">
    <property type="entry name" value="Ribosomal RNA small subunit methyltransferase A"/>
    <property type="match status" value="1"/>
</dbReference>
<evidence type="ECO:0000256" key="7">
    <source>
        <dbReference type="HAMAP-Rule" id="MF_00607"/>
    </source>
</evidence>
<dbReference type="KEGG" id="ptrh:RsTaC01_0648"/>
<dbReference type="NCBIfam" id="TIGR00755">
    <property type="entry name" value="ksgA"/>
    <property type="match status" value="1"/>
</dbReference>
<dbReference type="Gene3D" id="3.40.50.150">
    <property type="entry name" value="Vaccinia Virus protein VP39"/>
    <property type="match status" value="1"/>
</dbReference>
<evidence type="ECO:0000256" key="5">
    <source>
        <dbReference type="ARBA" id="ARBA00022691"/>
    </source>
</evidence>
<dbReference type="Proteomes" id="UP001335720">
    <property type="component" value="Chromosome"/>
</dbReference>
<feature type="binding site" evidence="7 8">
    <location>
        <position position="56"/>
    </location>
    <ligand>
        <name>S-adenosyl-L-methionine</name>
        <dbReference type="ChEBI" id="CHEBI:59789"/>
    </ligand>
</feature>
<dbReference type="AlphaFoldDB" id="A0AA48KW97"/>
<feature type="binding site" evidence="7 8">
    <location>
        <position position="127"/>
    </location>
    <ligand>
        <name>S-adenosyl-L-methionine</name>
        <dbReference type="ChEBI" id="CHEBI:59789"/>
    </ligand>
</feature>
<comment type="function">
    <text evidence="7">Specifically dimethylates two adjacent adenosines (A1518 and A1519) in the loop of a conserved hairpin near the 3'-end of 16S rRNA in the 30S particle. May play a critical role in biogenesis of 30S subunits.</text>
</comment>
<evidence type="ECO:0000259" key="9">
    <source>
        <dbReference type="SMART" id="SM00650"/>
    </source>
</evidence>
<dbReference type="EC" id="2.1.1.182" evidence="7"/>
<reference evidence="10" key="1">
    <citation type="journal article" date="2023" name="ISME J.">
        <title>Emergence of putative energy parasites within Clostridia revealed by genome analysis of a novel endosymbiotic clade.</title>
        <authorList>
            <person name="Takahashi K."/>
            <person name="Kuwahara H."/>
            <person name="Horikawa Y."/>
            <person name="Izawa K."/>
            <person name="Kato D."/>
            <person name="Inagaki T."/>
            <person name="Yuki M."/>
            <person name="Ohkuma M."/>
            <person name="Hongoh Y."/>
        </authorList>
    </citation>
    <scope>NUCLEOTIDE SEQUENCE</scope>
    <source>
        <strain evidence="10">RsTa-C01</strain>
    </source>
</reference>
<comment type="catalytic activity">
    <reaction evidence="7">
        <text>adenosine(1518)/adenosine(1519) in 16S rRNA + 4 S-adenosyl-L-methionine = N(6)-dimethyladenosine(1518)/N(6)-dimethyladenosine(1519) in 16S rRNA + 4 S-adenosyl-L-homocysteine + 4 H(+)</text>
        <dbReference type="Rhea" id="RHEA:19609"/>
        <dbReference type="Rhea" id="RHEA-COMP:10232"/>
        <dbReference type="Rhea" id="RHEA-COMP:10233"/>
        <dbReference type="ChEBI" id="CHEBI:15378"/>
        <dbReference type="ChEBI" id="CHEBI:57856"/>
        <dbReference type="ChEBI" id="CHEBI:59789"/>
        <dbReference type="ChEBI" id="CHEBI:74411"/>
        <dbReference type="ChEBI" id="CHEBI:74493"/>
        <dbReference type="EC" id="2.1.1.182"/>
    </reaction>
</comment>
<dbReference type="InterPro" id="IPR029063">
    <property type="entry name" value="SAM-dependent_MTases_sf"/>
</dbReference>
<keyword evidence="6 7" id="KW-0694">RNA-binding</keyword>
<dbReference type="EMBL" id="AP027925">
    <property type="protein sequence ID" value="BED92771.1"/>
    <property type="molecule type" value="Genomic_DNA"/>
</dbReference>
<dbReference type="InterPro" id="IPR020598">
    <property type="entry name" value="rRNA_Ade_methylase_Trfase_N"/>
</dbReference>
<evidence type="ECO:0000256" key="4">
    <source>
        <dbReference type="ARBA" id="ARBA00022679"/>
    </source>
</evidence>
<dbReference type="SMART" id="SM00650">
    <property type="entry name" value="rADc"/>
    <property type="match status" value="1"/>
</dbReference>
<comment type="similarity">
    <text evidence="7">Belongs to the class I-like SAM-binding methyltransferase superfamily. rRNA adenine N(6)-methyltransferase family. RsmA subfamily.</text>
</comment>
<dbReference type="GO" id="GO:0003723">
    <property type="term" value="F:RNA binding"/>
    <property type="evidence" value="ECO:0007669"/>
    <property type="project" value="UniProtKB-UniRule"/>
</dbReference>
<feature type="binding site" evidence="7 8">
    <location>
        <position position="28"/>
    </location>
    <ligand>
        <name>S-adenosyl-L-methionine</name>
        <dbReference type="ChEBI" id="CHEBI:59789"/>
    </ligand>
</feature>
<accession>A0AA48KW97</accession>
<proteinExistence type="inferred from homology"/>
<dbReference type="InterPro" id="IPR020596">
    <property type="entry name" value="rRNA_Ade_Mease_Trfase_CS"/>
</dbReference>
<dbReference type="InterPro" id="IPR001737">
    <property type="entry name" value="KsgA/Erm"/>
</dbReference>
<keyword evidence="1 7" id="KW-0963">Cytoplasm</keyword>
<dbReference type="PANTHER" id="PTHR11727:SF7">
    <property type="entry name" value="DIMETHYLADENOSINE TRANSFERASE-RELATED"/>
    <property type="match status" value="1"/>
</dbReference>
<feature type="binding site" evidence="7 8">
    <location>
        <position position="30"/>
    </location>
    <ligand>
        <name>S-adenosyl-L-methionine</name>
        <dbReference type="ChEBI" id="CHEBI:59789"/>
    </ligand>
</feature>
<dbReference type="HAMAP" id="MF_00607">
    <property type="entry name" value="16SrRNA_methyltr_A"/>
    <property type="match status" value="1"/>
</dbReference>
<dbReference type="GO" id="GO:0005829">
    <property type="term" value="C:cytosol"/>
    <property type="evidence" value="ECO:0007669"/>
    <property type="project" value="TreeGrafter"/>
</dbReference>
<evidence type="ECO:0000256" key="3">
    <source>
        <dbReference type="ARBA" id="ARBA00022603"/>
    </source>
</evidence>
<keyword evidence="5 7" id="KW-0949">S-adenosyl-L-methionine</keyword>
<dbReference type="PROSITE" id="PS51689">
    <property type="entry name" value="SAM_RNA_A_N6_MT"/>
    <property type="match status" value="1"/>
</dbReference>
<sequence length="286" mass="33195">MCNLYNIDTIKKILKKYRFKINKNLGQNFIIDSETCKKMAQECSISNEKIGIIEIGSGIGTLTKELAKISDKIITIEKDDRLICILNETLKGFSNIKIINSDVFDLDLGFLLLSEFDKFDKVMMCANLPYYITSKIIMKILEENINIHSMIFMLQKESAERICAIPGDKKCGSISVSIRYYSEAEILFNINKTKFFPEPKVNSSVVKIIINKNKFFKINNKDNFFRIVRAGFRKKRKKLINNLSSEFRLSKKFLENIFLKNNINLLIRAENLSFDDFVFLENNLKI</sequence>
<dbReference type="PANTHER" id="PTHR11727">
    <property type="entry name" value="DIMETHYLADENOSINE TRANSFERASE"/>
    <property type="match status" value="1"/>
</dbReference>
<feature type="binding site" evidence="7 8">
    <location>
        <position position="77"/>
    </location>
    <ligand>
        <name>S-adenosyl-L-methionine</name>
        <dbReference type="ChEBI" id="CHEBI:59789"/>
    </ligand>
</feature>
<keyword evidence="2 7" id="KW-0698">rRNA processing</keyword>
<protein>
    <recommendedName>
        <fullName evidence="7">Ribosomal RNA small subunit methyltransferase A</fullName>
        <ecNumber evidence="7">2.1.1.182</ecNumber>
    </recommendedName>
    <alternativeName>
        <fullName evidence="7">16S rRNA (adenine(1518)-N(6)/adenine(1519)-N(6))-dimethyltransferase</fullName>
    </alternativeName>
    <alternativeName>
        <fullName evidence="7">16S rRNA dimethyladenosine transferase</fullName>
    </alternativeName>
    <alternativeName>
        <fullName evidence="7">16S rRNA dimethylase</fullName>
    </alternativeName>
    <alternativeName>
        <fullName evidence="7">S-adenosylmethionine-6-N', N'-adenosyl(rRNA) dimethyltransferase</fullName>
    </alternativeName>
</protein>
<evidence type="ECO:0000256" key="1">
    <source>
        <dbReference type="ARBA" id="ARBA00022490"/>
    </source>
</evidence>
<evidence type="ECO:0000313" key="10">
    <source>
        <dbReference type="EMBL" id="BED92771.1"/>
    </source>
</evidence>
<evidence type="ECO:0000256" key="8">
    <source>
        <dbReference type="PROSITE-ProRule" id="PRU01026"/>
    </source>
</evidence>
<dbReference type="GO" id="GO:0052908">
    <property type="term" value="F:16S rRNA (adenine(1518)-N(6)/adenine(1519)-N(6))-dimethyltransferase activity"/>
    <property type="evidence" value="ECO:0007669"/>
    <property type="project" value="UniProtKB-EC"/>
</dbReference>
<feature type="binding site" evidence="7 8">
    <location>
        <position position="102"/>
    </location>
    <ligand>
        <name>S-adenosyl-L-methionine</name>
        <dbReference type="ChEBI" id="CHEBI:59789"/>
    </ligand>
</feature>
<name>A0AA48KW97_9FIRM</name>
<evidence type="ECO:0000256" key="2">
    <source>
        <dbReference type="ARBA" id="ARBA00022552"/>
    </source>
</evidence>
<dbReference type="SUPFAM" id="SSF53335">
    <property type="entry name" value="S-adenosyl-L-methionine-dependent methyltransferases"/>
    <property type="match status" value="1"/>
</dbReference>